<dbReference type="Gene3D" id="3.40.50.2000">
    <property type="entry name" value="Glycogen Phosphorylase B"/>
    <property type="match status" value="2"/>
</dbReference>
<evidence type="ECO:0000313" key="3">
    <source>
        <dbReference type="EMBL" id="TCV84287.1"/>
    </source>
</evidence>
<dbReference type="Proteomes" id="UP000295367">
    <property type="component" value="Unassembled WGS sequence"/>
</dbReference>
<dbReference type="AlphaFoldDB" id="A0A4R3XYV8"/>
<dbReference type="GO" id="GO:0008713">
    <property type="term" value="F:ADP-heptose-lipopolysaccharide heptosyltransferase activity"/>
    <property type="evidence" value="ECO:0007669"/>
    <property type="project" value="TreeGrafter"/>
</dbReference>
<accession>A0A4R3XYV8</accession>
<proteinExistence type="predicted"/>
<evidence type="ECO:0000313" key="4">
    <source>
        <dbReference type="Proteomes" id="UP000295367"/>
    </source>
</evidence>
<dbReference type="EMBL" id="SMCO01000012">
    <property type="protein sequence ID" value="TCV84287.1"/>
    <property type="molecule type" value="Genomic_DNA"/>
</dbReference>
<dbReference type="RefSeq" id="WP_124945463.1">
    <property type="nucleotide sequence ID" value="NZ_BHVT01000015.1"/>
</dbReference>
<organism evidence="3 4">
    <name type="scientific">Sulfurirhabdus autotrophica</name>
    <dbReference type="NCBI Taxonomy" id="1706046"/>
    <lineage>
        <taxon>Bacteria</taxon>
        <taxon>Pseudomonadati</taxon>
        <taxon>Pseudomonadota</taxon>
        <taxon>Betaproteobacteria</taxon>
        <taxon>Nitrosomonadales</taxon>
        <taxon>Sulfuricellaceae</taxon>
        <taxon>Sulfurirhabdus</taxon>
    </lineage>
</organism>
<keyword evidence="2 3" id="KW-0808">Transferase</keyword>
<keyword evidence="1" id="KW-0328">Glycosyltransferase</keyword>
<reference evidence="3 4" key="1">
    <citation type="submission" date="2019-03" db="EMBL/GenBank/DDBJ databases">
        <title>Genomic Encyclopedia of Type Strains, Phase IV (KMG-IV): sequencing the most valuable type-strain genomes for metagenomic binning, comparative biology and taxonomic classification.</title>
        <authorList>
            <person name="Goeker M."/>
        </authorList>
    </citation>
    <scope>NUCLEOTIDE SEQUENCE [LARGE SCALE GENOMIC DNA]</scope>
    <source>
        <strain evidence="3 4">DSM 100309</strain>
    </source>
</reference>
<dbReference type="PANTHER" id="PTHR30160:SF1">
    <property type="entry name" value="LIPOPOLYSACCHARIDE 1,2-N-ACETYLGLUCOSAMINETRANSFERASE-RELATED"/>
    <property type="match status" value="1"/>
</dbReference>
<keyword evidence="4" id="KW-1185">Reference proteome</keyword>
<evidence type="ECO:0000256" key="1">
    <source>
        <dbReference type="ARBA" id="ARBA00022676"/>
    </source>
</evidence>
<gene>
    <name evidence="3" type="ORF">EDC63_11251</name>
</gene>
<dbReference type="GO" id="GO:0005829">
    <property type="term" value="C:cytosol"/>
    <property type="evidence" value="ECO:0007669"/>
    <property type="project" value="TreeGrafter"/>
</dbReference>
<comment type="caution">
    <text evidence="3">The sequence shown here is derived from an EMBL/GenBank/DDBJ whole genome shotgun (WGS) entry which is preliminary data.</text>
</comment>
<dbReference type="GO" id="GO:0009244">
    <property type="term" value="P:lipopolysaccharide core region biosynthetic process"/>
    <property type="evidence" value="ECO:0007669"/>
    <property type="project" value="TreeGrafter"/>
</dbReference>
<dbReference type="InterPro" id="IPR002201">
    <property type="entry name" value="Glyco_trans_9"/>
</dbReference>
<dbReference type="InterPro" id="IPR051199">
    <property type="entry name" value="LPS_LOS_Heptosyltrfase"/>
</dbReference>
<dbReference type="PANTHER" id="PTHR30160">
    <property type="entry name" value="TETRAACYLDISACCHARIDE 4'-KINASE-RELATED"/>
    <property type="match status" value="1"/>
</dbReference>
<dbReference type="CDD" id="cd03789">
    <property type="entry name" value="GT9_LPS_heptosyltransferase"/>
    <property type="match status" value="1"/>
</dbReference>
<protein>
    <submittedName>
        <fullName evidence="3">ADP-heptose:LPS heptosyltransferase</fullName>
    </submittedName>
</protein>
<dbReference type="SUPFAM" id="SSF53756">
    <property type="entry name" value="UDP-Glycosyltransferase/glycogen phosphorylase"/>
    <property type="match status" value="1"/>
</dbReference>
<dbReference type="Pfam" id="PF01075">
    <property type="entry name" value="Glyco_transf_9"/>
    <property type="match status" value="1"/>
</dbReference>
<evidence type="ECO:0000256" key="2">
    <source>
        <dbReference type="ARBA" id="ARBA00022679"/>
    </source>
</evidence>
<name>A0A4R3XYV8_9PROT</name>
<sequence length="338" mass="38002">MKILILKRDKIGDLLLTTPMLSHLRQSLPNAEIHLLANNYNAWVVAENTDIDQLWIYRRAKSGRKIDFGAVIHQIWQQLQLRFQRFDVAIVAGGEFSPRAVKRALSIHAKRTITYCDESAVCARVSDPLPAPAGEHESDRMLNLLLPLQIRLHEQVINPTFNLPAQWQLFAENWLFGRHISPRKYIVIGLGARRAKKQPTSEQVFHWAAYFKEHFQLDTLFMWTPGKSDNPLYPGDDEVAQPVLDAAVPYIYPFRGALMPALGLIWNARTSIFPDSGLMHFAAASPGGVLGLFAETDVSPSPVQWGPRGAKVAFLEATKSVAEIGDQMIYDKLESLLA</sequence>
<dbReference type="OrthoDB" id="9797795at2"/>